<sequence length="96" mass="10940">MKQMISLRNIRHHVGLIKHCCDEENRSAVALRSKHQQSKGFSGSCRASAVLHSERPTRSSADRRVFEHQPLQDTEGLLLLVRVHDGHLPFGLFLFL</sequence>
<gene>
    <name evidence="1" type="ORF">Q8A67_009439</name>
</gene>
<comment type="caution">
    <text evidence="1">The sequence shown here is derived from an EMBL/GenBank/DDBJ whole genome shotgun (WGS) entry which is preliminary data.</text>
</comment>
<evidence type="ECO:0000313" key="2">
    <source>
        <dbReference type="Proteomes" id="UP001187343"/>
    </source>
</evidence>
<dbReference type="Proteomes" id="UP001187343">
    <property type="component" value="Unassembled WGS sequence"/>
</dbReference>
<dbReference type="AlphaFoldDB" id="A0AA88TQI5"/>
<reference evidence="1" key="1">
    <citation type="submission" date="2023-08" db="EMBL/GenBank/DDBJ databases">
        <title>Chromosome-level Genome Assembly of mud carp (Cirrhinus molitorella).</title>
        <authorList>
            <person name="Liu H."/>
        </authorList>
    </citation>
    <scope>NUCLEOTIDE SEQUENCE</scope>
    <source>
        <strain evidence="1">Prfri</strain>
        <tissue evidence="1">Muscle</tissue>
    </source>
</reference>
<proteinExistence type="predicted"/>
<accession>A0AA88TQI5</accession>
<protein>
    <submittedName>
        <fullName evidence="1">Uncharacterized protein</fullName>
    </submittedName>
</protein>
<keyword evidence="2" id="KW-1185">Reference proteome</keyword>
<dbReference type="EMBL" id="JAUYZG010000008">
    <property type="protein sequence ID" value="KAK2901324.1"/>
    <property type="molecule type" value="Genomic_DNA"/>
</dbReference>
<name>A0AA88TQI5_9TELE</name>
<evidence type="ECO:0000313" key="1">
    <source>
        <dbReference type="EMBL" id="KAK2901324.1"/>
    </source>
</evidence>
<organism evidence="1 2">
    <name type="scientific">Cirrhinus molitorella</name>
    <name type="common">mud carp</name>
    <dbReference type="NCBI Taxonomy" id="172907"/>
    <lineage>
        <taxon>Eukaryota</taxon>
        <taxon>Metazoa</taxon>
        <taxon>Chordata</taxon>
        <taxon>Craniata</taxon>
        <taxon>Vertebrata</taxon>
        <taxon>Euteleostomi</taxon>
        <taxon>Actinopterygii</taxon>
        <taxon>Neopterygii</taxon>
        <taxon>Teleostei</taxon>
        <taxon>Ostariophysi</taxon>
        <taxon>Cypriniformes</taxon>
        <taxon>Cyprinidae</taxon>
        <taxon>Labeoninae</taxon>
        <taxon>Labeonini</taxon>
        <taxon>Cirrhinus</taxon>
    </lineage>
</organism>